<dbReference type="EMBL" id="KL367486">
    <property type="protein sequence ID" value="KFD70716.1"/>
    <property type="molecule type" value="Genomic_DNA"/>
</dbReference>
<feature type="signal peptide" evidence="1">
    <location>
        <begin position="1"/>
        <end position="17"/>
    </location>
</feature>
<proteinExistence type="predicted"/>
<name>A0A085NMM0_9BILA</name>
<sequence length="60" mass="6251">MTIRLCFALALLPCCLCLGFLYAGIYSPFRPPVAPGFVPYPGPCIPGAIGCPAGGALFKF</sequence>
<feature type="chain" id="PRO_5001796014" evidence="1">
    <location>
        <begin position="18"/>
        <end position="60"/>
    </location>
</feature>
<organism evidence="2">
    <name type="scientific">Trichuris suis</name>
    <name type="common">pig whipworm</name>
    <dbReference type="NCBI Taxonomy" id="68888"/>
    <lineage>
        <taxon>Eukaryota</taxon>
        <taxon>Metazoa</taxon>
        <taxon>Ecdysozoa</taxon>
        <taxon>Nematoda</taxon>
        <taxon>Enoplea</taxon>
        <taxon>Dorylaimia</taxon>
        <taxon>Trichinellida</taxon>
        <taxon>Trichuridae</taxon>
        <taxon>Trichuris</taxon>
    </lineage>
</organism>
<evidence type="ECO:0000256" key="1">
    <source>
        <dbReference type="SAM" id="SignalP"/>
    </source>
</evidence>
<dbReference type="AlphaFoldDB" id="A0A085NMM0"/>
<protein>
    <submittedName>
        <fullName evidence="2">Uncharacterized protein</fullName>
    </submittedName>
</protein>
<evidence type="ECO:0000313" key="2">
    <source>
        <dbReference type="EMBL" id="KFD70716.1"/>
    </source>
</evidence>
<accession>A0A085NMM0</accession>
<gene>
    <name evidence="2" type="ORF">M514_17188</name>
</gene>
<dbReference type="Proteomes" id="UP000030758">
    <property type="component" value="Unassembled WGS sequence"/>
</dbReference>
<keyword evidence="1" id="KW-0732">Signal</keyword>
<reference evidence="2" key="1">
    <citation type="journal article" date="2014" name="Nat. Genet.">
        <title>Genome and transcriptome of the porcine whipworm Trichuris suis.</title>
        <authorList>
            <person name="Jex A.R."/>
            <person name="Nejsum P."/>
            <person name="Schwarz E.M."/>
            <person name="Hu L."/>
            <person name="Young N.D."/>
            <person name="Hall R.S."/>
            <person name="Korhonen P.K."/>
            <person name="Liao S."/>
            <person name="Thamsborg S."/>
            <person name="Xia J."/>
            <person name="Xu P."/>
            <person name="Wang S."/>
            <person name="Scheerlinck J.P."/>
            <person name="Hofmann A."/>
            <person name="Sternberg P.W."/>
            <person name="Wang J."/>
            <person name="Gasser R.B."/>
        </authorList>
    </citation>
    <scope>NUCLEOTIDE SEQUENCE [LARGE SCALE GENOMIC DNA]</scope>
    <source>
        <strain evidence="2">DCEP-RM93F</strain>
    </source>
</reference>